<keyword evidence="3" id="KW-1185">Reference proteome</keyword>
<evidence type="ECO:0000313" key="2">
    <source>
        <dbReference type="EMBL" id="CAI5438213.1"/>
    </source>
</evidence>
<name>A0A9P1I5W2_9PELO</name>
<proteinExistence type="predicted"/>
<dbReference type="Proteomes" id="UP001152747">
    <property type="component" value="Unassembled WGS sequence"/>
</dbReference>
<dbReference type="PANTHER" id="PTHR22744">
    <property type="entry name" value="HELIX LOOP HELIX PROTEIN 21-RELATED"/>
    <property type="match status" value="1"/>
</dbReference>
<sequence>MAPPSKRSRKDDQEINFYSNPVIIPNVELKWKVSDCSFGLKYSDILTFEHLKWKMGIQKYQNAHGNLGPNMSGYHFYLQYLPNVENEKAWMCQVNGKYSIVDCKDRNIKHTFDISSSNMLFGNCPHKTITTALNNKCVTLEQLPVLDIYFMEIEMKFDVVFYDFNTSFQNYTNIVLSIPDHTAFHFNREVLSSHSKKLYKLLNHEKPTKQIIPLEDIDCKKMCLLLATMCPIPIQIDENNNCILSELAENFDMPALTLKCKEYAKNPKNVKKIDDQRVKADFVPNPIFRNDESLDWMIDIKEWDGSIRYNVPMLTDGIAWKLGVAIKDKFLKLELSISSLPSNVTNDNWLCKFNATFRLTNPIDKTQHVKKVEPSLCLSSSNTKLNIENFVHWDPSSPDFVKTTLLMIKLNMDYRFYNFSSKTSENMNTEINIKGGSVFHFSREILCNNSEFFYNKFYKEEHNGCGIVIDLDTLGLDSYYFSQFLATMCPVELAISEGNYNRLMGYAFHLKVPSLMSKCEIFLMNYAGTHIGTKIALAETYDSEKLMKSCLESFKSSASLKKFVNSPRFENLNDSTKLRIYRCFVSLS</sequence>
<dbReference type="Gene3D" id="3.30.710.10">
    <property type="entry name" value="Potassium Channel Kv1.1, Chain A"/>
    <property type="match status" value="2"/>
</dbReference>
<dbReference type="SMART" id="SM00225">
    <property type="entry name" value="BTB"/>
    <property type="match status" value="2"/>
</dbReference>
<dbReference type="PANTHER" id="PTHR22744:SF17">
    <property type="entry name" value="BTB DOMAIN-CONTAINING PROTEIN"/>
    <property type="match status" value="1"/>
</dbReference>
<dbReference type="EMBL" id="CANHGI010000001">
    <property type="protein sequence ID" value="CAI5438213.1"/>
    <property type="molecule type" value="Genomic_DNA"/>
</dbReference>
<dbReference type="Pfam" id="PF00917">
    <property type="entry name" value="MATH"/>
    <property type="match status" value="1"/>
</dbReference>
<reference evidence="2" key="1">
    <citation type="submission" date="2022-11" db="EMBL/GenBank/DDBJ databases">
        <authorList>
            <person name="Kikuchi T."/>
        </authorList>
    </citation>
    <scope>NUCLEOTIDE SEQUENCE</scope>
    <source>
        <strain evidence="2">PS1010</strain>
    </source>
</reference>
<organism evidence="2 3">
    <name type="scientific">Caenorhabditis angaria</name>
    <dbReference type="NCBI Taxonomy" id="860376"/>
    <lineage>
        <taxon>Eukaryota</taxon>
        <taxon>Metazoa</taxon>
        <taxon>Ecdysozoa</taxon>
        <taxon>Nematoda</taxon>
        <taxon>Chromadorea</taxon>
        <taxon>Rhabditida</taxon>
        <taxon>Rhabditina</taxon>
        <taxon>Rhabditomorpha</taxon>
        <taxon>Rhabditoidea</taxon>
        <taxon>Rhabditidae</taxon>
        <taxon>Peloderinae</taxon>
        <taxon>Caenorhabditis</taxon>
    </lineage>
</organism>
<feature type="domain" description="BTB" evidence="1">
    <location>
        <begin position="427"/>
        <end position="497"/>
    </location>
</feature>
<dbReference type="InterPro" id="IPR000210">
    <property type="entry name" value="BTB/POZ_dom"/>
</dbReference>
<dbReference type="PROSITE" id="PS50097">
    <property type="entry name" value="BTB"/>
    <property type="match status" value="2"/>
</dbReference>
<dbReference type="InterPro" id="IPR002083">
    <property type="entry name" value="MATH/TRAF_dom"/>
</dbReference>
<dbReference type="SUPFAM" id="SSF54695">
    <property type="entry name" value="POZ domain"/>
    <property type="match status" value="2"/>
</dbReference>
<gene>
    <name evidence="2" type="ORF">CAMP_LOCUS850</name>
</gene>
<dbReference type="AlphaFoldDB" id="A0A9P1I5W2"/>
<protein>
    <recommendedName>
        <fullName evidence="1">BTB domain-containing protein</fullName>
    </recommendedName>
</protein>
<evidence type="ECO:0000313" key="3">
    <source>
        <dbReference type="Proteomes" id="UP001152747"/>
    </source>
</evidence>
<dbReference type="Pfam" id="PF00651">
    <property type="entry name" value="BTB"/>
    <property type="match status" value="2"/>
</dbReference>
<dbReference type="InterPro" id="IPR011333">
    <property type="entry name" value="SKP1/BTB/POZ_sf"/>
</dbReference>
<feature type="domain" description="BTB" evidence="1">
    <location>
        <begin position="172"/>
        <end position="238"/>
    </location>
</feature>
<accession>A0A9P1I5W2</accession>
<comment type="caution">
    <text evidence="2">The sequence shown here is derived from an EMBL/GenBank/DDBJ whole genome shotgun (WGS) entry which is preliminary data.</text>
</comment>
<evidence type="ECO:0000259" key="1">
    <source>
        <dbReference type="PROSITE" id="PS50097"/>
    </source>
</evidence>